<evidence type="ECO:0000256" key="17">
    <source>
        <dbReference type="PIRSR" id="PIRSR600829-3"/>
    </source>
</evidence>
<evidence type="ECO:0000256" key="1">
    <source>
        <dbReference type="ARBA" id="ARBA00004651"/>
    </source>
</evidence>
<dbReference type="OrthoDB" id="9789934at2"/>
<evidence type="ECO:0000256" key="2">
    <source>
        <dbReference type="ARBA" id="ARBA00005967"/>
    </source>
</evidence>
<gene>
    <name evidence="20" type="primary">dgkA</name>
    <name evidence="20" type="ORF">CFX1CAM_1419</name>
</gene>
<feature type="binding site" evidence="18">
    <location>
        <position position="74"/>
    </location>
    <ligand>
        <name>a divalent metal cation</name>
        <dbReference type="ChEBI" id="CHEBI:60240"/>
    </ligand>
</feature>
<dbReference type="InterPro" id="IPR033717">
    <property type="entry name" value="UDPK"/>
</dbReference>
<evidence type="ECO:0000256" key="15">
    <source>
        <dbReference type="PIRSR" id="PIRSR600829-1"/>
    </source>
</evidence>
<feature type="binding site" evidence="17">
    <location>
        <position position="74"/>
    </location>
    <ligand>
        <name>ATP</name>
        <dbReference type="ChEBI" id="CHEBI:30616"/>
    </ligand>
</feature>
<evidence type="ECO:0000256" key="6">
    <source>
        <dbReference type="ARBA" id="ARBA00022692"/>
    </source>
</evidence>
<evidence type="ECO:0000256" key="8">
    <source>
        <dbReference type="ARBA" id="ARBA00022777"/>
    </source>
</evidence>
<feature type="active site" description="Proton acceptor" evidence="15">
    <location>
        <position position="67"/>
    </location>
</feature>
<keyword evidence="14" id="KW-1208">Phospholipid metabolism</keyword>
<accession>A0A1Y6K4E3</accession>
<dbReference type="EMBL" id="LT859958">
    <property type="protein sequence ID" value="SMX54484.1"/>
    <property type="molecule type" value="Genomic_DNA"/>
</dbReference>
<sequence length="132" mass="14917">MIKFFYTRLLSLRNAFIGWWYVIRTQKNAWIHAVATVVVCLVGFWLKLSMWDWAVIVLVIAMVWTAEFLNTALEIVVDLASPDLHPLARVGKDVGAAAVLIAAASSTIIGILIMGKPFIERLQHLWSILRIK</sequence>
<comment type="similarity">
    <text evidence="2">Belongs to the bacterial diacylglycerol kinase family.</text>
</comment>
<keyword evidence="13" id="KW-0594">Phospholipid biosynthesis</keyword>
<dbReference type="KEGG" id="abat:CFX1CAM_1419"/>
<feature type="binding site" evidence="17">
    <location>
        <begin position="92"/>
        <end position="93"/>
    </location>
    <ligand>
        <name>ATP</name>
        <dbReference type="ChEBI" id="CHEBI:30616"/>
    </ligand>
</feature>
<dbReference type="PANTHER" id="PTHR34299">
    <property type="entry name" value="DIACYLGLYCEROL KINASE"/>
    <property type="match status" value="1"/>
</dbReference>
<evidence type="ECO:0000313" key="21">
    <source>
        <dbReference type="Proteomes" id="UP000195514"/>
    </source>
</evidence>
<keyword evidence="12 19" id="KW-0472">Membrane</keyword>
<evidence type="ECO:0000256" key="10">
    <source>
        <dbReference type="ARBA" id="ARBA00022989"/>
    </source>
</evidence>
<keyword evidence="10 19" id="KW-1133">Transmembrane helix</keyword>
<evidence type="ECO:0000256" key="19">
    <source>
        <dbReference type="SAM" id="Phobius"/>
    </source>
</evidence>
<keyword evidence="6 19" id="KW-0812">Transmembrane</keyword>
<dbReference type="CDD" id="cd14265">
    <property type="entry name" value="UDPK_IM_like"/>
    <property type="match status" value="1"/>
</dbReference>
<keyword evidence="7 17" id="KW-0547">Nucleotide-binding</keyword>
<keyword evidence="8 20" id="KW-0418">Kinase</keyword>
<feature type="transmembrane region" description="Helical" evidence="19">
    <location>
        <begin position="53"/>
        <end position="76"/>
    </location>
</feature>
<dbReference type="RefSeq" id="WP_087862323.1">
    <property type="nucleotide sequence ID" value="NZ_LT859958.1"/>
</dbReference>
<dbReference type="Gene3D" id="1.10.287.3610">
    <property type="match status" value="1"/>
</dbReference>
<keyword evidence="18" id="KW-0479">Metal-binding</keyword>
<evidence type="ECO:0000256" key="14">
    <source>
        <dbReference type="ARBA" id="ARBA00023264"/>
    </source>
</evidence>
<dbReference type="PANTHER" id="PTHR34299:SF1">
    <property type="entry name" value="DIACYLGLYCEROL KINASE"/>
    <property type="match status" value="1"/>
</dbReference>
<comment type="subcellular location">
    <subcellularLocation>
        <location evidence="1">Cell membrane</location>
        <topology evidence="1">Multi-pass membrane protein</topology>
    </subcellularLocation>
</comment>
<keyword evidence="11" id="KW-0443">Lipid metabolism</keyword>
<dbReference type="EC" id="2.7.1.107" evidence="20"/>
<evidence type="ECO:0000256" key="3">
    <source>
        <dbReference type="ARBA" id="ARBA00022475"/>
    </source>
</evidence>
<evidence type="ECO:0000256" key="11">
    <source>
        <dbReference type="ARBA" id="ARBA00023098"/>
    </source>
</evidence>
<evidence type="ECO:0000256" key="5">
    <source>
        <dbReference type="ARBA" id="ARBA00022679"/>
    </source>
</evidence>
<dbReference type="Proteomes" id="UP000195514">
    <property type="component" value="Chromosome I"/>
</dbReference>
<dbReference type="Pfam" id="PF01219">
    <property type="entry name" value="DAGK_prokar"/>
    <property type="match status" value="1"/>
</dbReference>
<reference evidence="21" key="1">
    <citation type="submission" date="2017-05" db="EMBL/GenBank/DDBJ databases">
        <authorList>
            <person name="Kirkegaard R."/>
            <person name="Mcilroy J S."/>
        </authorList>
    </citation>
    <scope>NUCLEOTIDE SEQUENCE [LARGE SCALE GENOMIC DNA]</scope>
</reference>
<dbReference type="PROSITE" id="PS01069">
    <property type="entry name" value="DAGK_PROKAR"/>
    <property type="match status" value="1"/>
</dbReference>
<dbReference type="InterPro" id="IPR000829">
    <property type="entry name" value="DAGK"/>
</dbReference>
<dbReference type="GO" id="GO:0046872">
    <property type="term" value="F:metal ion binding"/>
    <property type="evidence" value="ECO:0007669"/>
    <property type="project" value="UniProtKB-KW"/>
</dbReference>
<proteinExistence type="inferred from homology"/>
<evidence type="ECO:0000256" key="13">
    <source>
        <dbReference type="ARBA" id="ARBA00023209"/>
    </source>
</evidence>
<evidence type="ECO:0000256" key="12">
    <source>
        <dbReference type="ARBA" id="ARBA00023136"/>
    </source>
</evidence>
<keyword evidence="5 20" id="KW-0808">Transferase</keyword>
<organism evidence="20 21">
    <name type="scientific">Candidatus Brevifilum fermentans</name>
    <dbReference type="NCBI Taxonomy" id="1986204"/>
    <lineage>
        <taxon>Bacteria</taxon>
        <taxon>Bacillati</taxon>
        <taxon>Chloroflexota</taxon>
        <taxon>Anaerolineae</taxon>
        <taxon>Anaerolineales</taxon>
        <taxon>Anaerolineaceae</taxon>
        <taxon>Candidatus Brevifilum</taxon>
    </lineage>
</organism>
<dbReference type="GO" id="GO:0005886">
    <property type="term" value="C:plasma membrane"/>
    <property type="evidence" value="ECO:0007669"/>
    <property type="project" value="UniProtKB-SubCell"/>
</dbReference>
<evidence type="ECO:0000256" key="16">
    <source>
        <dbReference type="PIRSR" id="PIRSR600829-2"/>
    </source>
</evidence>
<evidence type="ECO:0000256" key="7">
    <source>
        <dbReference type="ARBA" id="ARBA00022741"/>
    </source>
</evidence>
<keyword evidence="21" id="KW-1185">Reference proteome</keyword>
<evidence type="ECO:0000256" key="18">
    <source>
        <dbReference type="PIRSR" id="PIRSR600829-4"/>
    </source>
</evidence>
<keyword evidence="4" id="KW-0444">Lipid biosynthesis</keyword>
<evidence type="ECO:0000256" key="9">
    <source>
        <dbReference type="ARBA" id="ARBA00022840"/>
    </source>
</evidence>
<dbReference type="GO" id="GO:0004143">
    <property type="term" value="F:ATP-dependent diacylglycerol kinase activity"/>
    <property type="evidence" value="ECO:0007669"/>
    <property type="project" value="UniProtKB-EC"/>
</dbReference>
<feature type="binding site" evidence="16">
    <location>
        <position position="67"/>
    </location>
    <ligand>
        <name>substrate</name>
    </ligand>
</feature>
<name>A0A1Y6K4E3_9CHLR</name>
<dbReference type="InterPro" id="IPR036945">
    <property type="entry name" value="DAGK_sf"/>
</dbReference>
<feature type="transmembrane region" description="Helical" evidence="19">
    <location>
        <begin position="96"/>
        <end position="115"/>
    </location>
</feature>
<protein>
    <submittedName>
        <fullName evidence="20">Putative diacylglycerol kinase</fullName>
        <ecNumber evidence="20">2.7.1.107</ecNumber>
    </submittedName>
</protein>
<dbReference type="GO" id="GO:0008654">
    <property type="term" value="P:phospholipid biosynthetic process"/>
    <property type="evidence" value="ECO:0007669"/>
    <property type="project" value="UniProtKB-KW"/>
</dbReference>
<keyword evidence="3" id="KW-1003">Cell membrane</keyword>
<evidence type="ECO:0000313" key="20">
    <source>
        <dbReference type="EMBL" id="SMX54484.1"/>
    </source>
</evidence>
<keyword evidence="9 17" id="KW-0067">ATP-binding</keyword>
<keyword evidence="18" id="KW-0460">Magnesium</keyword>
<comment type="cofactor">
    <cofactor evidence="18">
        <name>Mg(2+)</name>
        <dbReference type="ChEBI" id="CHEBI:18420"/>
    </cofactor>
    <text evidence="18">Mn(2+), Zn(2+), Cd(2+) and Co(2+) support activity to lesser extents.</text>
</comment>
<feature type="transmembrane region" description="Helical" evidence="19">
    <location>
        <begin position="29"/>
        <end position="46"/>
    </location>
</feature>
<evidence type="ECO:0000256" key="4">
    <source>
        <dbReference type="ARBA" id="ARBA00022516"/>
    </source>
</evidence>
<dbReference type="GO" id="GO:0005524">
    <property type="term" value="F:ATP binding"/>
    <property type="evidence" value="ECO:0007669"/>
    <property type="project" value="UniProtKB-KW"/>
</dbReference>
<dbReference type="AlphaFoldDB" id="A0A1Y6K4E3"/>